<reference evidence="2 3" key="1">
    <citation type="submission" date="2018-08" db="EMBL/GenBank/DDBJ databases">
        <title>Genome Sequence of Clavibacter michiganensis Subspecies type strains, and the Atypical Peach-Colored Strains Isolated from Tomato.</title>
        <authorList>
            <person name="Osdaghi E."/>
            <person name="Portier P."/>
            <person name="Briand M."/>
            <person name="Jacques M.-A."/>
        </authorList>
    </citation>
    <scope>NUCLEOTIDE SEQUENCE [LARGE SCALE GENOMIC DNA]</scope>
    <source>
        <strain evidence="2 3">CFBP 7493</strain>
    </source>
</reference>
<feature type="transmembrane region" description="Helical" evidence="1">
    <location>
        <begin position="49"/>
        <end position="69"/>
    </location>
</feature>
<evidence type="ECO:0000313" key="2">
    <source>
        <dbReference type="EMBL" id="RII95352.1"/>
    </source>
</evidence>
<feature type="transmembrane region" description="Helical" evidence="1">
    <location>
        <begin position="76"/>
        <end position="94"/>
    </location>
</feature>
<name>A0A399NMG9_9MICO</name>
<gene>
    <name evidence="2" type="ORF">DZF96_14455</name>
</gene>
<dbReference type="Proteomes" id="UP000266298">
    <property type="component" value="Unassembled WGS sequence"/>
</dbReference>
<sequence length="134" mass="14638">MGDVRRRDPERGPRIVRILWIAGFGIGTTTHVLDIVIGGADVYAGFPLALRAFWLSLTVLDPLVIALLARRRRTGVALGIAVIVADIAVNWTVFTTIGGLSVWGVVDQTLFAILVLTTAPTLLRRWRRPEAAAR</sequence>
<evidence type="ECO:0000256" key="1">
    <source>
        <dbReference type="SAM" id="Phobius"/>
    </source>
</evidence>
<feature type="transmembrane region" description="Helical" evidence="1">
    <location>
        <begin position="15"/>
        <end position="37"/>
    </location>
</feature>
<proteinExistence type="predicted"/>
<comment type="caution">
    <text evidence="2">The sequence shown here is derived from an EMBL/GenBank/DDBJ whole genome shotgun (WGS) entry which is preliminary data.</text>
</comment>
<protein>
    <recommendedName>
        <fullName evidence="4">Integral membrane protein</fullName>
    </recommendedName>
</protein>
<organism evidence="2 3">
    <name type="scientific">Clavibacter michiganensis</name>
    <dbReference type="NCBI Taxonomy" id="28447"/>
    <lineage>
        <taxon>Bacteria</taxon>
        <taxon>Bacillati</taxon>
        <taxon>Actinomycetota</taxon>
        <taxon>Actinomycetes</taxon>
        <taxon>Micrococcales</taxon>
        <taxon>Microbacteriaceae</taxon>
        <taxon>Clavibacter</taxon>
    </lineage>
</organism>
<evidence type="ECO:0008006" key="4">
    <source>
        <dbReference type="Google" id="ProtNLM"/>
    </source>
</evidence>
<keyword evidence="1" id="KW-0472">Membrane</keyword>
<evidence type="ECO:0000313" key="3">
    <source>
        <dbReference type="Proteomes" id="UP000266298"/>
    </source>
</evidence>
<accession>A0A399NMG9</accession>
<dbReference type="EMBL" id="QWEC01000325">
    <property type="protein sequence ID" value="RII95352.1"/>
    <property type="molecule type" value="Genomic_DNA"/>
</dbReference>
<feature type="transmembrane region" description="Helical" evidence="1">
    <location>
        <begin position="100"/>
        <end position="123"/>
    </location>
</feature>
<keyword evidence="1" id="KW-1133">Transmembrane helix</keyword>
<keyword evidence="1" id="KW-0812">Transmembrane</keyword>
<dbReference type="AlphaFoldDB" id="A0A399NMG9"/>